<evidence type="ECO:0008006" key="3">
    <source>
        <dbReference type="Google" id="ProtNLM"/>
    </source>
</evidence>
<keyword evidence="2" id="KW-1185">Reference proteome</keyword>
<evidence type="ECO:0000313" key="2">
    <source>
        <dbReference type="Proteomes" id="UP001225316"/>
    </source>
</evidence>
<reference evidence="1 2" key="1">
    <citation type="submission" date="2023-04" db="EMBL/GenBank/DDBJ databases">
        <title>A novel bacteria isolated from coastal sediment.</title>
        <authorList>
            <person name="Liu X.-J."/>
            <person name="Du Z.-J."/>
        </authorList>
    </citation>
    <scope>NUCLEOTIDE SEQUENCE [LARGE SCALE GENOMIC DNA]</scope>
    <source>
        <strain evidence="1 2">SDUM461003</strain>
    </source>
</reference>
<gene>
    <name evidence="1" type="ORF">QEH52_19865</name>
</gene>
<accession>A0ABU1B067</accession>
<evidence type="ECO:0000313" key="1">
    <source>
        <dbReference type="EMBL" id="MDQ8209786.1"/>
    </source>
</evidence>
<protein>
    <recommendedName>
        <fullName evidence="3">UVR domain-containing protein</fullName>
    </recommendedName>
</protein>
<dbReference type="Proteomes" id="UP001225316">
    <property type="component" value="Unassembled WGS sequence"/>
</dbReference>
<proteinExistence type="predicted"/>
<sequence>MNEECLYSTFEPLSIQSKLEESRNTAMLDTMNAAQIIQEIGSMDEQDQGEVIAHLRQLEEERYHQEQVKIAAQRLQDLEDGLEEEVPYAEAMELLRSRL</sequence>
<dbReference type="EMBL" id="JARXHW010000166">
    <property type="protein sequence ID" value="MDQ8209786.1"/>
    <property type="molecule type" value="Genomic_DNA"/>
</dbReference>
<name>A0ABU1B067_9BACT</name>
<comment type="caution">
    <text evidence="1">The sequence shown here is derived from an EMBL/GenBank/DDBJ whole genome shotgun (WGS) entry which is preliminary data.</text>
</comment>
<dbReference type="RefSeq" id="WP_308952704.1">
    <property type="nucleotide sequence ID" value="NZ_JARXHW010000166.1"/>
</dbReference>
<organism evidence="1 2">
    <name type="scientific">Thalassobacterium maritimum</name>
    <dbReference type="NCBI Taxonomy" id="3041265"/>
    <lineage>
        <taxon>Bacteria</taxon>
        <taxon>Pseudomonadati</taxon>
        <taxon>Verrucomicrobiota</taxon>
        <taxon>Opitutia</taxon>
        <taxon>Puniceicoccales</taxon>
        <taxon>Coraliomargaritaceae</taxon>
        <taxon>Thalassobacterium</taxon>
    </lineage>
</organism>